<protein>
    <submittedName>
        <fullName evidence="1">Uncharacterized protein</fullName>
    </submittedName>
</protein>
<proteinExistence type="predicted"/>
<name>A0ABD3USV2_9LAMI</name>
<reference evidence="1 2" key="1">
    <citation type="submission" date="2024-12" db="EMBL/GenBank/DDBJ databases">
        <title>The unique morphological basis and parallel evolutionary history of personate flowers in Penstemon.</title>
        <authorList>
            <person name="Depatie T.H."/>
            <person name="Wessinger C.A."/>
        </authorList>
    </citation>
    <scope>NUCLEOTIDE SEQUENCE [LARGE SCALE GENOMIC DNA]</scope>
    <source>
        <strain evidence="1">WTNN_2</strain>
        <tissue evidence="1">Leaf</tissue>
    </source>
</reference>
<accession>A0ABD3USV2</accession>
<keyword evidence="2" id="KW-1185">Reference proteome</keyword>
<sequence length="53" mass="6246">MKYKATVETLEHGLSEEIDKTYIYSSPFSGIFFSRISSCQIQIQLEDYCHFFN</sequence>
<evidence type="ECO:0000313" key="1">
    <source>
        <dbReference type="EMBL" id="KAL3851458.1"/>
    </source>
</evidence>
<dbReference type="AlphaFoldDB" id="A0ABD3USV2"/>
<comment type="caution">
    <text evidence="1">The sequence shown here is derived from an EMBL/GenBank/DDBJ whole genome shotgun (WGS) entry which is preliminary data.</text>
</comment>
<dbReference type="EMBL" id="JBJXBP010000001">
    <property type="protein sequence ID" value="KAL3851458.1"/>
    <property type="molecule type" value="Genomic_DNA"/>
</dbReference>
<organism evidence="1 2">
    <name type="scientific">Penstemon smallii</name>
    <dbReference type="NCBI Taxonomy" id="265156"/>
    <lineage>
        <taxon>Eukaryota</taxon>
        <taxon>Viridiplantae</taxon>
        <taxon>Streptophyta</taxon>
        <taxon>Embryophyta</taxon>
        <taxon>Tracheophyta</taxon>
        <taxon>Spermatophyta</taxon>
        <taxon>Magnoliopsida</taxon>
        <taxon>eudicotyledons</taxon>
        <taxon>Gunneridae</taxon>
        <taxon>Pentapetalae</taxon>
        <taxon>asterids</taxon>
        <taxon>lamiids</taxon>
        <taxon>Lamiales</taxon>
        <taxon>Plantaginaceae</taxon>
        <taxon>Cheloneae</taxon>
        <taxon>Penstemon</taxon>
    </lineage>
</organism>
<dbReference type="Proteomes" id="UP001634393">
    <property type="component" value="Unassembled WGS sequence"/>
</dbReference>
<gene>
    <name evidence="1" type="ORF">ACJIZ3_013340</name>
</gene>
<evidence type="ECO:0000313" key="2">
    <source>
        <dbReference type="Proteomes" id="UP001634393"/>
    </source>
</evidence>